<dbReference type="Pfam" id="PF03330">
    <property type="entry name" value="DPBB_1"/>
    <property type="match status" value="1"/>
</dbReference>
<dbReference type="Proteomes" id="UP000431533">
    <property type="component" value="Unassembled WGS sequence"/>
</dbReference>
<sequence>MGFKSPATAKHVFFIHSLLSILRTNHSFIMHFSSALAIPAFLTLANAAVLGKRALSGQATYYGGNVAGGACSFSTYTLPSNIFGTALSDSNWDTSANCGACVSVTGPDGNSITAMIVDECPGCGTNHLDLFPTAFSTLATPSTGVIDVTWSYVDCPITSPLQVHNKEGVSKYWFSMQVVNANKAVSKLEVSTDGGSTWQATTRMDYNFFENSSGFGTDSVDVKVTSSAGDVVIINDVAITAGSVVTAGSNFGSSASTAATSSAVVAAVVAASSSAASSTTSIAVVSTSALATPSSVAPSTTSIALVSTPAAIIEATSASSAPTTIVPTASPSTSTYSSSPTLSFAPEPTYADEDACQW</sequence>
<dbReference type="OrthoDB" id="406505at2759"/>
<dbReference type="EMBL" id="QGMH01000075">
    <property type="protein sequence ID" value="TVY26218.1"/>
    <property type="molecule type" value="Genomic_DNA"/>
</dbReference>
<evidence type="ECO:0000313" key="4">
    <source>
        <dbReference type="Proteomes" id="UP000431533"/>
    </source>
</evidence>
<dbReference type="InterPro" id="IPR036908">
    <property type="entry name" value="RlpA-like_sf"/>
</dbReference>
<dbReference type="InterPro" id="IPR007112">
    <property type="entry name" value="Expansin/allergen_DPBB_dom"/>
</dbReference>
<dbReference type="Gene3D" id="2.40.40.10">
    <property type="entry name" value="RlpA-like domain"/>
    <property type="match status" value="1"/>
</dbReference>
<gene>
    <name evidence="3" type="primary">yoaJ</name>
    <name evidence="3" type="ORF">LHYA1_G005537</name>
</gene>
<organism evidence="3 4">
    <name type="scientific">Lachnellula hyalina</name>
    <dbReference type="NCBI Taxonomy" id="1316788"/>
    <lineage>
        <taxon>Eukaryota</taxon>
        <taxon>Fungi</taxon>
        <taxon>Dikarya</taxon>
        <taxon>Ascomycota</taxon>
        <taxon>Pezizomycotina</taxon>
        <taxon>Leotiomycetes</taxon>
        <taxon>Helotiales</taxon>
        <taxon>Lachnaceae</taxon>
        <taxon>Lachnellula</taxon>
    </lineage>
</organism>
<dbReference type="RefSeq" id="XP_031005006.1">
    <property type="nucleotide sequence ID" value="XM_031150481.1"/>
</dbReference>
<dbReference type="InterPro" id="IPR049818">
    <property type="entry name" value="Expansin_EXLX1-like"/>
</dbReference>
<keyword evidence="1" id="KW-0732">Signal</keyword>
<dbReference type="SUPFAM" id="SSF50685">
    <property type="entry name" value="Barwin-like endoglucanases"/>
    <property type="match status" value="1"/>
</dbReference>
<dbReference type="InterPro" id="IPR009009">
    <property type="entry name" value="RlpA-like_DPBB"/>
</dbReference>
<evidence type="ECO:0000259" key="2">
    <source>
        <dbReference type="PROSITE" id="PS50842"/>
    </source>
</evidence>
<dbReference type="GeneID" id="41985735"/>
<comment type="caution">
    <text evidence="3">The sequence shown here is derived from an EMBL/GenBank/DDBJ whole genome shotgun (WGS) entry which is preliminary data.</text>
</comment>
<accession>A0A8H8R0F8</accession>
<dbReference type="PROSITE" id="PS50842">
    <property type="entry name" value="EXPANSIN_EG45"/>
    <property type="match status" value="1"/>
</dbReference>
<dbReference type="AlphaFoldDB" id="A0A8H8R0F8"/>
<evidence type="ECO:0000256" key="1">
    <source>
        <dbReference type="ARBA" id="ARBA00022729"/>
    </source>
</evidence>
<feature type="domain" description="Expansin-like EG45" evidence="2">
    <location>
        <begin position="68"/>
        <end position="160"/>
    </location>
</feature>
<proteinExistence type="predicted"/>
<name>A0A8H8R0F8_9HELO</name>
<reference evidence="3 4" key="1">
    <citation type="submission" date="2018-05" db="EMBL/GenBank/DDBJ databases">
        <title>Genome sequencing and assembly of the regulated plant pathogen Lachnellula willkommii and related sister species for the development of diagnostic species identification markers.</title>
        <authorList>
            <person name="Giroux E."/>
            <person name="Bilodeau G."/>
        </authorList>
    </citation>
    <scope>NUCLEOTIDE SEQUENCE [LARGE SCALE GENOMIC DNA]</scope>
    <source>
        <strain evidence="3 4">CBS 185.66</strain>
    </source>
</reference>
<dbReference type="SUPFAM" id="SSF49590">
    <property type="entry name" value="PHL pollen allergen"/>
    <property type="match status" value="1"/>
</dbReference>
<evidence type="ECO:0000313" key="3">
    <source>
        <dbReference type="EMBL" id="TVY26218.1"/>
    </source>
</evidence>
<protein>
    <submittedName>
        <fullName evidence="3">Expansin-YoaJ</fullName>
    </submittedName>
</protein>
<dbReference type="PANTHER" id="PTHR31836:SF21">
    <property type="entry name" value="EXPANSIN-LIKE PROTEIN 7"/>
    <property type="match status" value="1"/>
</dbReference>
<dbReference type="PANTHER" id="PTHR31836">
    <property type="match status" value="1"/>
</dbReference>
<dbReference type="NCBIfam" id="NF041144">
    <property type="entry name" value="expansin_EXLX1"/>
    <property type="match status" value="1"/>
</dbReference>
<dbReference type="InterPro" id="IPR036749">
    <property type="entry name" value="Expansin_CBD_sf"/>
</dbReference>
<dbReference type="Gene3D" id="2.60.40.760">
    <property type="entry name" value="Expansin, cellulose-binding-like domain"/>
    <property type="match status" value="1"/>
</dbReference>
<dbReference type="InterPro" id="IPR051477">
    <property type="entry name" value="Expansin_CellWall"/>
</dbReference>
<dbReference type="CDD" id="cd22271">
    <property type="entry name" value="DPBB_EXP_N-like"/>
    <property type="match status" value="1"/>
</dbReference>
<keyword evidence="4" id="KW-1185">Reference proteome</keyword>